<name>A0A7W6IDQ0_9HYPH</name>
<dbReference type="SUPFAM" id="SSF55073">
    <property type="entry name" value="Nucleotide cyclase"/>
    <property type="match status" value="1"/>
</dbReference>
<dbReference type="Pfam" id="PF00211">
    <property type="entry name" value="Guanylate_cyc"/>
    <property type="match status" value="1"/>
</dbReference>
<evidence type="ECO:0000313" key="2">
    <source>
        <dbReference type="EMBL" id="MBB4039591.1"/>
    </source>
</evidence>
<protein>
    <submittedName>
        <fullName evidence="2">Class 3 adenylate cyclase</fullName>
    </submittedName>
</protein>
<dbReference type="InterPro" id="IPR001054">
    <property type="entry name" value="A/G_cyclase"/>
</dbReference>
<dbReference type="GO" id="GO:0035556">
    <property type="term" value="P:intracellular signal transduction"/>
    <property type="evidence" value="ECO:0007669"/>
    <property type="project" value="InterPro"/>
</dbReference>
<dbReference type="Pfam" id="PF19363">
    <property type="entry name" value="DUF5939"/>
    <property type="match status" value="1"/>
</dbReference>
<dbReference type="GO" id="GO:0006171">
    <property type="term" value="P:cAMP biosynthetic process"/>
    <property type="evidence" value="ECO:0007669"/>
    <property type="project" value="TreeGrafter"/>
</dbReference>
<dbReference type="SMART" id="SM00044">
    <property type="entry name" value="CYCc"/>
    <property type="match status" value="1"/>
</dbReference>
<comment type="caution">
    <text evidence="2">The sequence shown here is derived from an EMBL/GenBank/DDBJ whole genome shotgun (WGS) entry which is preliminary data.</text>
</comment>
<dbReference type="Gene3D" id="3.30.70.1230">
    <property type="entry name" value="Nucleotide cyclase"/>
    <property type="match status" value="1"/>
</dbReference>
<evidence type="ECO:0000313" key="3">
    <source>
        <dbReference type="Proteomes" id="UP000519439"/>
    </source>
</evidence>
<evidence type="ECO:0000259" key="1">
    <source>
        <dbReference type="PROSITE" id="PS50125"/>
    </source>
</evidence>
<dbReference type="InterPro" id="IPR029787">
    <property type="entry name" value="Nucleotide_cyclase"/>
</dbReference>
<keyword evidence="3" id="KW-1185">Reference proteome</keyword>
<dbReference type="GO" id="GO:0004016">
    <property type="term" value="F:adenylate cyclase activity"/>
    <property type="evidence" value="ECO:0007669"/>
    <property type="project" value="UniProtKB-ARBA"/>
</dbReference>
<dbReference type="PANTHER" id="PTHR43081:SF19">
    <property type="entry name" value="PH-SENSITIVE ADENYLATE CYCLASE RV1264"/>
    <property type="match status" value="1"/>
</dbReference>
<accession>A0A7W6IDQ0</accession>
<reference evidence="2 3" key="1">
    <citation type="submission" date="2020-08" db="EMBL/GenBank/DDBJ databases">
        <title>Genomic Encyclopedia of Type Strains, Phase IV (KMG-IV): sequencing the most valuable type-strain genomes for metagenomic binning, comparative biology and taxonomic classification.</title>
        <authorList>
            <person name="Goeker M."/>
        </authorList>
    </citation>
    <scope>NUCLEOTIDE SEQUENCE [LARGE SCALE GENOMIC DNA]</scope>
    <source>
        <strain evidence="2 3">DSM 15743</strain>
    </source>
</reference>
<dbReference type="InterPro" id="IPR050697">
    <property type="entry name" value="Adenylyl/Guanylyl_Cyclase_3/4"/>
</dbReference>
<proteinExistence type="predicted"/>
<dbReference type="Proteomes" id="UP000519439">
    <property type="component" value="Unassembled WGS sequence"/>
</dbReference>
<feature type="domain" description="Guanylate cyclase" evidence="1">
    <location>
        <begin position="299"/>
        <end position="417"/>
    </location>
</feature>
<organism evidence="2 3">
    <name type="scientific">Microvirga flocculans</name>
    <dbReference type="NCBI Taxonomy" id="217168"/>
    <lineage>
        <taxon>Bacteria</taxon>
        <taxon>Pseudomonadati</taxon>
        <taxon>Pseudomonadota</taxon>
        <taxon>Alphaproteobacteria</taxon>
        <taxon>Hyphomicrobiales</taxon>
        <taxon>Methylobacteriaceae</taxon>
        <taxon>Microvirga</taxon>
    </lineage>
</organism>
<dbReference type="PANTHER" id="PTHR43081">
    <property type="entry name" value="ADENYLATE CYCLASE, TERMINAL-DIFFERENTIATION SPECIFIC-RELATED"/>
    <property type="match status" value="1"/>
</dbReference>
<dbReference type="PROSITE" id="PS50125">
    <property type="entry name" value="GUANYLATE_CYCLASE_2"/>
    <property type="match status" value="1"/>
</dbReference>
<dbReference type="InterPro" id="IPR045983">
    <property type="entry name" value="GUC-dom-containing_N"/>
</dbReference>
<dbReference type="RefSeq" id="WP_027317534.1">
    <property type="nucleotide sequence ID" value="NZ_JACIDC010000003.1"/>
</dbReference>
<dbReference type="EMBL" id="JACIDC010000003">
    <property type="protein sequence ID" value="MBB4039591.1"/>
    <property type="molecule type" value="Genomic_DNA"/>
</dbReference>
<dbReference type="AlphaFoldDB" id="A0A7W6IDQ0"/>
<sequence length="468" mass="52097">MSEDQKLLAILRQSADGDIVDAIERLIRDAPDHELNRINALAFAARNGFDEDRVIAAFLHASRLGLFEMSWNVLCPGCGSVLDAGTSLKSVNRSEYSCALCAAGYEPTLDEMVEVTFTVNPRVRKIAAHDPDTLPMHEYARQIFWGSGVDLPEDFERLIDEVVLDAVELPPGERAIMSLQLPAEFVIVFEPVTHAAQFIDVKGEPTRERQSLSLVINEAHPQNQALTMRPGPLRISIENRTNRRVLPAVWVAGDKLHRMLERRRPFLTAKRLLTNQTFRDLYRTDTLDIDQRLKITSLTFLFTDLKGSTQLYERVGDLVAYDLVRSHFDVLNEIVASESGAVVKTIGDAVMATFPTPDHAVSAALRMREAMRALNEQRGSEDLLLKIGIHEGPCLAVTLNDRQDYFGQTVNIASRVQGLAMSRSIFATGSVVENPDASQIIAQRGLHPALQKTSLRGLNDAFSVYEIP</sequence>
<dbReference type="CDD" id="cd07302">
    <property type="entry name" value="CHD"/>
    <property type="match status" value="1"/>
</dbReference>
<gene>
    <name evidence="2" type="ORF">GGR34_001233</name>
</gene>